<dbReference type="STRING" id="154538.A0A1M2VCJ9"/>
<evidence type="ECO:0000313" key="2">
    <source>
        <dbReference type="Proteomes" id="UP000184267"/>
    </source>
</evidence>
<protein>
    <submittedName>
        <fullName evidence="1">Uncharacterized protein</fullName>
    </submittedName>
</protein>
<organism evidence="1 2">
    <name type="scientific">Trametes pubescens</name>
    <name type="common">White-rot fungus</name>
    <dbReference type="NCBI Taxonomy" id="154538"/>
    <lineage>
        <taxon>Eukaryota</taxon>
        <taxon>Fungi</taxon>
        <taxon>Dikarya</taxon>
        <taxon>Basidiomycota</taxon>
        <taxon>Agaricomycotina</taxon>
        <taxon>Agaricomycetes</taxon>
        <taxon>Polyporales</taxon>
        <taxon>Polyporaceae</taxon>
        <taxon>Trametes</taxon>
    </lineage>
</organism>
<dbReference type="Proteomes" id="UP000184267">
    <property type="component" value="Unassembled WGS sequence"/>
</dbReference>
<dbReference type="EMBL" id="MNAD01001465">
    <property type="protein sequence ID" value="OJT05318.1"/>
    <property type="molecule type" value="Genomic_DNA"/>
</dbReference>
<dbReference type="AlphaFoldDB" id="A0A1M2VCJ9"/>
<reference evidence="1 2" key="1">
    <citation type="submission" date="2016-10" db="EMBL/GenBank/DDBJ databases">
        <title>Genome sequence of the basidiomycete white-rot fungus Trametes pubescens.</title>
        <authorList>
            <person name="Makela M.R."/>
            <person name="Granchi Z."/>
            <person name="Peng M."/>
            <person name="De Vries R.P."/>
            <person name="Grigoriev I."/>
            <person name="Riley R."/>
            <person name="Hilden K."/>
        </authorList>
    </citation>
    <scope>NUCLEOTIDE SEQUENCE [LARGE SCALE GENOMIC DNA]</scope>
    <source>
        <strain evidence="1 2">FBCC735</strain>
    </source>
</reference>
<sequence>MAPRTVVALTSLGFAQKKDDARRETVLKAVSSRVKKVGDLGEGVHEIEVLEDASADPHAAGIFSFLRRAAMVSLELAPAVAAYPADHKVISKTDPASTLDPRLTVRAPEV</sequence>
<gene>
    <name evidence="1" type="ORF">TRAPUB_3867</name>
</gene>
<name>A0A1M2VCJ9_TRAPU</name>
<evidence type="ECO:0000313" key="1">
    <source>
        <dbReference type="EMBL" id="OJT05318.1"/>
    </source>
</evidence>
<proteinExistence type="predicted"/>
<accession>A0A1M2VCJ9</accession>
<comment type="caution">
    <text evidence="1">The sequence shown here is derived from an EMBL/GenBank/DDBJ whole genome shotgun (WGS) entry which is preliminary data.</text>
</comment>
<keyword evidence="2" id="KW-1185">Reference proteome</keyword>